<dbReference type="PANTHER" id="PTHR23278">
    <property type="entry name" value="SIDESTEP PROTEIN"/>
    <property type="match status" value="1"/>
</dbReference>
<gene>
    <name evidence="1" type="ORF">E2C01_080454</name>
</gene>
<keyword evidence="2" id="KW-1185">Reference proteome</keyword>
<dbReference type="EMBL" id="VSRR010069157">
    <property type="protein sequence ID" value="MPC85671.1"/>
    <property type="molecule type" value="Genomic_DNA"/>
</dbReference>
<evidence type="ECO:0000313" key="2">
    <source>
        <dbReference type="Proteomes" id="UP000324222"/>
    </source>
</evidence>
<proteinExistence type="predicted"/>
<dbReference type="InterPro" id="IPR013783">
    <property type="entry name" value="Ig-like_fold"/>
</dbReference>
<accession>A0A5B7IJS3</accession>
<dbReference type="PANTHER" id="PTHR23278:SF19">
    <property type="entry name" value="OBSCURIN"/>
    <property type="match status" value="1"/>
</dbReference>
<protein>
    <recommendedName>
        <fullName evidence="3">Ig-like domain-containing protein</fullName>
    </recommendedName>
</protein>
<organism evidence="1 2">
    <name type="scientific">Portunus trituberculatus</name>
    <name type="common">Swimming crab</name>
    <name type="synonym">Neptunus trituberculatus</name>
    <dbReference type="NCBI Taxonomy" id="210409"/>
    <lineage>
        <taxon>Eukaryota</taxon>
        <taxon>Metazoa</taxon>
        <taxon>Ecdysozoa</taxon>
        <taxon>Arthropoda</taxon>
        <taxon>Crustacea</taxon>
        <taxon>Multicrustacea</taxon>
        <taxon>Malacostraca</taxon>
        <taxon>Eumalacostraca</taxon>
        <taxon>Eucarida</taxon>
        <taxon>Decapoda</taxon>
        <taxon>Pleocyemata</taxon>
        <taxon>Brachyura</taxon>
        <taxon>Eubrachyura</taxon>
        <taxon>Portunoidea</taxon>
        <taxon>Portunidae</taxon>
        <taxon>Portuninae</taxon>
        <taxon>Portunus</taxon>
    </lineage>
</organism>
<reference evidence="1 2" key="1">
    <citation type="submission" date="2019-05" db="EMBL/GenBank/DDBJ databases">
        <title>Another draft genome of Portunus trituberculatus and its Hox gene families provides insights of decapod evolution.</title>
        <authorList>
            <person name="Jeong J.-H."/>
            <person name="Song I."/>
            <person name="Kim S."/>
            <person name="Choi T."/>
            <person name="Kim D."/>
            <person name="Ryu S."/>
            <person name="Kim W."/>
        </authorList>
    </citation>
    <scope>NUCLEOTIDE SEQUENCE [LARGE SCALE GENOMIC DNA]</scope>
    <source>
        <tissue evidence="1">Muscle</tissue>
    </source>
</reference>
<dbReference type="Gene3D" id="2.60.40.10">
    <property type="entry name" value="Immunoglobulins"/>
    <property type="match status" value="1"/>
</dbReference>
<dbReference type="Proteomes" id="UP000324222">
    <property type="component" value="Unassembled WGS sequence"/>
</dbReference>
<evidence type="ECO:0000313" key="1">
    <source>
        <dbReference type="EMBL" id="MPC85671.1"/>
    </source>
</evidence>
<dbReference type="OrthoDB" id="6366117at2759"/>
<evidence type="ECO:0008006" key="3">
    <source>
        <dbReference type="Google" id="ProtNLM"/>
    </source>
</evidence>
<dbReference type="AlphaFoldDB" id="A0A5B7IJS3"/>
<comment type="caution">
    <text evidence="1">The sequence shown here is derived from an EMBL/GenBank/DDBJ whole genome shotgun (WGS) entry which is preliminary data.</text>
</comment>
<sequence length="102" mass="11501">MGNNLNPDNIKEGDDVYFECHINANPVVRHVSWLHNVSIADREGKYGLGAVSLGLAPCSQEFPHVRAPRQVICKPYCREVTNIPVTRLRRCEFSVPRCLPKS</sequence>
<name>A0A5B7IJS3_PORTR</name>